<dbReference type="InterPro" id="IPR029016">
    <property type="entry name" value="GAF-like_dom_sf"/>
</dbReference>
<evidence type="ECO:0000313" key="5">
    <source>
        <dbReference type="EMBL" id="PND37194.1"/>
    </source>
</evidence>
<gene>
    <name evidence="5" type="ORF">C1O66_06370</name>
</gene>
<feature type="domain" description="GGDEF" evidence="4">
    <location>
        <begin position="242"/>
        <end position="386"/>
    </location>
</feature>
<dbReference type="EMBL" id="POSP01000003">
    <property type="protein sequence ID" value="PND37194.1"/>
    <property type="molecule type" value="Genomic_DNA"/>
</dbReference>
<protein>
    <recommendedName>
        <fullName evidence="1">diguanylate cyclase</fullName>
        <ecNumber evidence="1">2.7.7.65</ecNumber>
    </recommendedName>
</protein>
<dbReference type="Gene3D" id="3.30.450.40">
    <property type="match status" value="1"/>
</dbReference>
<evidence type="ECO:0000256" key="3">
    <source>
        <dbReference type="SAM" id="Coils"/>
    </source>
</evidence>
<sequence length="394" mass="43902">MDSDLQAENQALRRQLDSLLREARNNEEKMRRFDQLEHRLIGARSMAELLSLLLNDYRQAFGIDAVSMVLLDRDDEASRMLDAERHRHEGPNHHEPAPLDGLTLLPSIAPIAPLFQGQLHQPWLGPFNEQRHRPLFGAPHAAPHRAPQATLASVALLPLSRHGELIGSLHFGSSDPSRYERGAGTQLLERLAAIVSVCLDSALNQERLKLAGLTDMLTGVHNRRYFEHRCLIEIAQARRYRHDLACLFLDLDHFKAINDRHGHPAGDEVLRSIGHLIQSQLRLGDTIARFGGEEFVVLLPQAPLQHAREIAERIRASIAARALLLPSGEFIPATVSVGLAMLERAPEGSREPDDKQALALRLVDAADQALYRAKAEGRNRVVLSSEPRIQALSA</sequence>
<dbReference type="Gene3D" id="3.30.70.270">
    <property type="match status" value="1"/>
</dbReference>
<feature type="coiled-coil region" evidence="3">
    <location>
        <begin position="2"/>
        <end position="36"/>
    </location>
</feature>
<dbReference type="PANTHER" id="PTHR45138:SF9">
    <property type="entry name" value="DIGUANYLATE CYCLASE DGCM-RELATED"/>
    <property type="match status" value="1"/>
</dbReference>
<comment type="caution">
    <text evidence="5">The sequence shown here is derived from an EMBL/GenBank/DDBJ whole genome shotgun (WGS) entry which is preliminary data.</text>
</comment>
<dbReference type="SUPFAM" id="SSF55781">
    <property type="entry name" value="GAF domain-like"/>
    <property type="match status" value="1"/>
</dbReference>
<evidence type="ECO:0000313" key="6">
    <source>
        <dbReference type="Proteomes" id="UP000235916"/>
    </source>
</evidence>
<dbReference type="InterPro" id="IPR000160">
    <property type="entry name" value="GGDEF_dom"/>
</dbReference>
<keyword evidence="3" id="KW-0175">Coiled coil</keyword>
<dbReference type="CDD" id="cd01949">
    <property type="entry name" value="GGDEF"/>
    <property type="match status" value="1"/>
</dbReference>
<comment type="catalytic activity">
    <reaction evidence="2">
        <text>2 GTP = 3',3'-c-di-GMP + 2 diphosphate</text>
        <dbReference type="Rhea" id="RHEA:24898"/>
        <dbReference type="ChEBI" id="CHEBI:33019"/>
        <dbReference type="ChEBI" id="CHEBI:37565"/>
        <dbReference type="ChEBI" id="CHEBI:58805"/>
        <dbReference type="EC" id="2.7.7.65"/>
    </reaction>
</comment>
<dbReference type="SUPFAM" id="SSF55073">
    <property type="entry name" value="Nucleotide cyclase"/>
    <property type="match status" value="1"/>
</dbReference>
<dbReference type="NCBIfam" id="TIGR00254">
    <property type="entry name" value="GGDEF"/>
    <property type="match status" value="1"/>
</dbReference>
<dbReference type="InterPro" id="IPR043128">
    <property type="entry name" value="Rev_trsase/Diguanyl_cyclase"/>
</dbReference>
<dbReference type="InterPro" id="IPR007435">
    <property type="entry name" value="DUF484"/>
</dbReference>
<dbReference type="OrthoDB" id="9813903at2"/>
<dbReference type="GO" id="GO:1902201">
    <property type="term" value="P:negative regulation of bacterial-type flagellum-dependent cell motility"/>
    <property type="evidence" value="ECO:0007669"/>
    <property type="project" value="TreeGrafter"/>
</dbReference>
<evidence type="ECO:0000256" key="1">
    <source>
        <dbReference type="ARBA" id="ARBA00012528"/>
    </source>
</evidence>
<keyword evidence="6" id="KW-1185">Reference proteome</keyword>
<dbReference type="Proteomes" id="UP000235916">
    <property type="component" value="Unassembled WGS sequence"/>
</dbReference>
<dbReference type="PROSITE" id="PS50887">
    <property type="entry name" value="GGDEF"/>
    <property type="match status" value="1"/>
</dbReference>
<dbReference type="GO" id="GO:0005886">
    <property type="term" value="C:plasma membrane"/>
    <property type="evidence" value="ECO:0007669"/>
    <property type="project" value="TreeGrafter"/>
</dbReference>
<dbReference type="PANTHER" id="PTHR45138">
    <property type="entry name" value="REGULATORY COMPONENTS OF SENSORY TRANSDUCTION SYSTEM"/>
    <property type="match status" value="1"/>
</dbReference>
<evidence type="ECO:0000256" key="2">
    <source>
        <dbReference type="ARBA" id="ARBA00034247"/>
    </source>
</evidence>
<dbReference type="Pfam" id="PF04340">
    <property type="entry name" value="DUF484"/>
    <property type="match status" value="1"/>
</dbReference>
<name>A0A2N8KUQ8_9BURK</name>
<reference evidence="5 6" key="1">
    <citation type="submission" date="2018-01" db="EMBL/GenBank/DDBJ databases">
        <title>Draft genome sequence of Paucibacter aquatile CR182 isolated from freshwater of the Nakdong River.</title>
        <authorList>
            <person name="Choi A."/>
            <person name="Chung E.J."/>
        </authorList>
    </citation>
    <scope>NUCLEOTIDE SEQUENCE [LARGE SCALE GENOMIC DNA]</scope>
    <source>
        <strain evidence="5 6">CR182</strain>
    </source>
</reference>
<dbReference type="SMART" id="SM00267">
    <property type="entry name" value="GGDEF"/>
    <property type="match status" value="1"/>
</dbReference>
<evidence type="ECO:0000259" key="4">
    <source>
        <dbReference type="PROSITE" id="PS50887"/>
    </source>
</evidence>
<dbReference type="FunFam" id="3.30.70.270:FF:000001">
    <property type="entry name" value="Diguanylate cyclase domain protein"/>
    <property type="match status" value="1"/>
</dbReference>
<dbReference type="Pfam" id="PF00990">
    <property type="entry name" value="GGDEF"/>
    <property type="match status" value="1"/>
</dbReference>
<dbReference type="InterPro" id="IPR029787">
    <property type="entry name" value="Nucleotide_cyclase"/>
</dbReference>
<organism evidence="5 6">
    <name type="scientific">Kinneretia aquatilis</name>
    <dbReference type="NCBI Taxonomy" id="2070761"/>
    <lineage>
        <taxon>Bacteria</taxon>
        <taxon>Pseudomonadati</taxon>
        <taxon>Pseudomonadota</taxon>
        <taxon>Betaproteobacteria</taxon>
        <taxon>Burkholderiales</taxon>
        <taxon>Sphaerotilaceae</taxon>
        <taxon>Roseateles</taxon>
    </lineage>
</organism>
<dbReference type="GO" id="GO:0043709">
    <property type="term" value="P:cell adhesion involved in single-species biofilm formation"/>
    <property type="evidence" value="ECO:0007669"/>
    <property type="project" value="TreeGrafter"/>
</dbReference>
<dbReference type="GO" id="GO:0052621">
    <property type="term" value="F:diguanylate cyclase activity"/>
    <property type="evidence" value="ECO:0007669"/>
    <property type="project" value="UniProtKB-EC"/>
</dbReference>
<accession>A0A2N8KUQ8</accession>
<dbReference type="InterPro" id="IPR050469">
    <property type="entry name" value="Diguanylate_Cyclase"/>
</dbReference>
<proteinExistence type="predicted"/>
<dbReference type="EC" id="2.7.7.65" evidence="1"/>
<dbReference type="AlphaFoldDB" id="A0A2N8KUQ8"/>